<dbReference type="PANTHER" id="PTHR45694:SF5">
    <property type="entry name" value="GLUTAREDOXIN 2"/>
    <property type="match status" value="1"/>
</dbReference>
<dbReference type="Proteomes" id="UP000494206">
    <property type="component" value="Unassembled WGS sequence"/>
</dbReference>
<evidence type="ECO:0000313" key="3">
    <source>
        <dbReference type="EMBL" id="CAB3403526.1"/>
    </source>
</evidence>
<dbReference type="PRINTS" id="PR00160">
    <property type="entry name" value="GLUTAREDOXIN"/>
</dbReference>
<dbReference type="GO" id="GO:0034599">
    <property type="term" value="P:cellular response to oxidative stress"/>
    <property type="evidence" value="ECO:0007669"/>
    <property type="project" value="TreeGrafter"/>
</dbReference>
<reference evidence="3 4" key="1">
    <citation type="submission" date="2020-04" db="EMBL/GenBank/DDBJ databases">
        <authorList>
            <person name="Laetsch R D."/>
            <person name="Stevens L."/>
            <person name="Kumar S."/>
            <person name="Blaxter L. M."/>
        </authorList>
    </citation>
    <scope>NUCLEOTIDE SEQUENCE [LARGE SCALE GENOMIC DNA]</scope>
</reference>
<protein>
    <recommendedName>
        <fullName evidence="2">Glutaredoxin domain-containing protein</fullName>
    </recommendedName>
</protein>
<dbReference type="GO" id="GO:0005737">
    <property type="term" value="C:cytoplasm"/>
    <property type="evidence" value="ECO:0007669"/>
    <property type="project" value="TreeGrafter"/>
</dbReference>
<dbReference type="PROSITE" id="PS51354">
    <property type="entry name" value="GLUTAREDOXIN_2"/>
    <property type="match status" value="1"/>
</dbReference>
<feature type="coiled-coil region" evidence="1">
    <location>
        <begin position="30"/>
        <end position="104"/>
    </location>
</feature>
<dbReference type="InterPro" id="IPR014025">
    <property type="entry name" value="Glutaredoxin_subgr"/>
</dbReference>
<keyword evidence="1" id="KW-0175">Coiled coil</keyword>
<name>A0A8S1EMY9_9PELO</name>
<organism evidence="3 4">
    <name type="scientific">Caenorhabditis bovis</name>
    <dbReference type="NCBI Taxonomy" id="2654633"/>
    <lineage>
        <taxon>Eukaryota</taxon>
        <taxon>Metazoa</taxon>
        <taxon>Ecdysozoa</taxon>
        <taxon>Nematoda</taxon>
        <taxon>Chromadorea</taxon>
        <taxon>Rhabditida</taxon>
        <taxon>Rhabditina</taxon>
        <taxon>Rhabditomorpha</taxon>
        <taxon>Rhabditoidea</taxon>
        <taxon>Rhabditidae</taxon>
        <taxon>Peloderinae</taxon>
        <taxon>Caenorhabditis</taxon>
    </lineage>
</organism>
<dbReference type="OrthoDB" id="418495at2759"/>
<evidence type="ECO:0000259" key="2">
    <source>
        <dbReference type="Pfam" id="PF00462"/>
    </source>
</evidence>
<gene>
    <name evidence="3" type="ORF">CBOVIS_LOCUS5989</name>
</gene>
<evidence type="ECO:0000313" key="4">
    <source>
        <dbReference type="Proteomes" id="UP000494206"/>
    </source>
</evidence>
<dbReference type="InterPro" id="IPR002109">
    <property type="entry name" value="Glutaredoxin"/>
</dbReference>
<dbReference type="Pfam" id="PF00462">
    <property type="entry name" value="Glutaredoxin"/>
    <property type="match status" value="1"/>
</dbReference>
<sequence length="229" mass="27248">MLDIASIESFLERYGWPITFFTIAVCYVWNKFIRDVVAEQNEERKREEQQRFNEAVAEKEAERIRLVREAQQNQYNEIEAKEKIKRELLEKERLEKLLKEYGDQDNRVGYLDKKLKEKLPQDNEKRSPQQILDNFIASKPIVVFTKSFCPFSRKVKQLIATYKFDRSVYEFVDLDDPEENLPADEIQQILEAKYGRKAVPQMFVNGDYVGGLEEIQQLSRDNSFEKFLQ</sequence>
<evidence type="ECO:0000256" key="1">
    <source>
        <dbReference type="SAM" id="Coils"/>
    </source>
</evidence>
<keyword evidence="4" id="KW-1185">Reference proteome</keyword>
<comment type="caution">
    <text evidence="3">The sequence shown here is derived from an EMBL/GenBank/DDBJ whole genome shotgun (WGS) entry which is preliminary data.</text>
</comment>
<dbReference type="AlphaFoldDB" id="A0A8S1EMY9"/>
<dbReference type="EMBL" id="CADEPM010000003">
    <property type="protein sequence ID" value="CAB3403526.1"/>
    <property type="molecule type" value="Genomic_DNA"/>
</dbReference>
<dbReference type="SUPFAM" id="SSF52833">
    <property type="entry name" value="Thioredoxin-like"/>
    <property type="match status" value="1"/>
</dbReference>
<feature type="domain" description="Glutaredoxin" evidence="2">
    <location>
        <begin position="141"/>
        <end position="209"/>
    </location>
</feature>
<dbReference type="InterPro" id="IPR036249">
    <property type="entry name" value="Thioredoxin-like_sf"/>
</dbReference>
<dbReference type="GO" id="GO:0015038">
    <property type="term" value="F:glutathione disulfide oxidoreductase activity"/>
    <property type="evidence" value="ECO:0007669"/>
    <property type="project" value="TreeGrafter"/>
</dbReference>
<dbReference type="PANTHER" id="PTHR45694">
    <property type="entry name" value="GLUTAREDOXIN 2"/>
    <property type="match status" value="1"/>
</dbReference>
<proteinExistence type="predicted"/>
<accession>A0A8S1EMY9</accession>
<dbReference type="Gene3D" id="3.40.30.10">
    <property type="entry name" value="Glutaredoxin"/>
    <property type="match status" value="1"/>
</dbReference>